<dbReference type="Proteomes" id="UP000184327">
    <property type="component" value="Unassembled WGS sequence"/>
</dbReference>
<feature type="region of interest" description="Disordered" evidence="2">
    <location>
        <begin position="1"/>
        <end position="43"/>
    </location>
</feature>
<evidence type="ECO:0000313" key="3">
    <source>
        <dbReference type="EMBL" id="SHE74489.1"/>
    </source>
</evidence>
<reference evidence="3 4" key="1">
    <citation type="submission" date="2016-11" db="EMBL/GenBank/DDBJ databases">
        <authorList>
            <person name="Jaros S."/>
            <person name="Januszkiewicz K."/>
            <person name="Wedrychowicz H."/>
        </authorList>
    </citation>
    <scope>NUCLEOTIDE SEQUENCE [LARGE SCALE GENOMIC DNA]</scope>
    <source>
        <strain evidence="3 4">DSM 16112</strain>
    </source>
</reference>
<name>A0A1M4VZV3_9BURK</name>
<keyword evidence="4" id="KW-1185">Reference proteome</keyword>
<gene>
    <name evidence="3" type="ORF">SAMN02745117_00772</name>
</gene>
<feature type="compositionally biased region" description="Low complexity" evidence="2">
    <location>
        <begin position="1"/>
        <end position="22"/>
    </location>
</feature>
<dbReference type="AlphaFoldDB" id="A0A1M4VZV3"/>
<evidence type="ECO:0000313" key="4">
    <source>
        <dbReference type="Proteomes" id="UP000184327"/>
    </source>
</evidence>
<protein>
    <submittedName>
        <fullName evidence="3">Uncharacterized conserved protein YaaN involved in tellurite resistance</fullName>
    </submittedName>
</protein>
<dbReference type="InterPro" id="IPR008863">
    <property type="entry name" value="Toxic_anion-R_TelA"/>
</dbReference>
<dbReference type="PANTHER" id="PTHR38432">
    <property type="entry name" value="TELA-LIKE PROTEIN SAOUHSC_01408"/>
    <property type="match status" value="1"/>
</dbReference>
<evidence type="ECO:0000256" key="2">
    <source>
        <dbReference type="SAM" id="MobiDB-lite"/>
    </source>
</evidence>
<proteinExistence type="inferred from homology"/>
<dbReference type="RefSeq" id="WP_073354828.1">
    <property type="nucleotide sequence ID" value="NZ_FQUZ01000006.1"/>
</dbReference>
<dbReference type="EMBL" id="FQUZ01000006">
    <property type="protein sequence ID" value="SHE74489.1"/>
    <property type="molecule type" value="Genomic_DNA"/>
</dbReference>
<evidence type="ECO:0000256" key="1">
    <source>
        <dbReference type="ARBA" id="ARBA00005541"/>
    </source>
</evidence>
<accession>A0A1M4VZV3</accession>
<dbReference type="OrthoDB" id="1654346at2"/>
<organism evidence="3 4">
    <name type="scientific">Lampropedia hyalina DSM 16112</name>
    <dbReference type="NCBI Taxonomy" id="1122156"/>
    <lineage>
        <taxon>Bacteria</taxon>
        <taxon>Pseudomonadati</taxon>
        <taxon>Pseudomonadota</taxon>
        <taxon>Betaproteobacteria</taxon>
        <taxon>Burkholderiales</taxon>
        <taxon>Comamonadaceae</taxon>
        <taxon>Lampropedia</taxon>
    </lineage>
</organism>
<comment type="similarity">
    <text evidence="1">Belongs to the TelA family.</text>
</comment>
<sequence length="417" mass="46287">MNQPLQTQTATATAPTLDLQPPQAFTLEPPAPVPSIPAESASGHVRLKPDEVQELDAQVKAFIDTITAHDAHSPEFRQAVERIHGMGNKDVQASASVSNRMLERPVRSLNNGLFDQGSEIGQSLLDLRRQIEELDPTRQGDLFSPRKLLGFIPLGNRLVDYFDRFQSSQSHLNAIIESLKRGKDELLRDNTAIEQEKINLWTLMERLEKYIHISKKLDSELEAKAAALDVSDPAKARVVREEMLFYTRQKTTDLLTQMSVNMQGYLALDLIRKNNLELSKGVDRTTTTTVSALRTAVIVAQALANQKLVLDQISALNTTTGNLIQGTSELLRQQSSAIHQQAASSTIEIAKLQQAFQNIYQTMDTIADFKIKALASMQTTVDTLSGEVTKARGYLDRVRQQELAQLPGNNPLGQVQL</sequence>
<dbReference type="PANTHER" id="PTHR38432:SF1">
    <property type="entry name" value="TELA-LIKE PROTEIN SAOUHSC_01408"/>
    <property type="match status" value="1"/>
</dbReference>
<dbReference type="Pfam" id="PF05816">
    <property type="entry name" value="TelA"/>
    <property type="match status" value="1"/>
</dbReference>
<dbReference type="STRING" id="1122156.SAMN02745117_00772"/>